<gene>
    <name evidence="2" type="ORF">IV203_000019</name>
    <name evidence="3" type="ORF">IV203_000075</name>
</gene>
<dbReference type="EMBL" id="MW971520">
    <property type="protein sequence ID" value="QXE46153.1"/>
    <property type="molecule type" value="Genomic_DNA"/>
</dbReference>
<evidence type="ECO:0000256" key="1">
    <source>
        <dbReference type="SAM" id="Phobius"/>
    </source>
</evidence>
<keyword evidence="4" id="KW-1185">Reference proteome</keyword>
<reference evidence="3" key="1">
    <citation type="journal article" date="2021" name="Sci. Rep.">
        <title>Diploid genomic architecture of Nitzschia inconspicua, an elite biomass production diatom.</title>
        <authorList>
            <person name="Oliver A."/>
            <person name="Podell S."/>
            <person name="Pinowska A."/>
            <person name="Traller J.C."/>
            <person name="Smith S.R."/>
            <person name="McClure R."/>
            <person name="Beliaev A."/>
            <person name="Bohutskyi P."/>
            <person name="Hill E.A."/>
            <person name="Rabines A."/>
            <person name="Zheng H."/>
            <person name="Allen L.Z."/>
            <person name="Kuo A."/>
            <person name="Grigoriev I.V."/>
            <person name="Allen A.E."/>
            <person name="Hazlebeck D."/>
            <person name="Allen E.E."/>
        </authorList>
    </citation>
    <scope>NUCLEOTIDE SEQUENCE</scope>
    <source>
        <strain evidence="3">Hildebrandi</strain>
    </source>
</reference>
<dbReference type="EMBL" id="MW971520">
    <property type="protein sequence ID" value="QXE46097.1"/>
    <property type="molecule type" value="Genomic_DNA"/>
</dbReference>
<name>A0A8H2SI93_9STRA</name>
<feature type="transmembrane region" description="Helical" evidence="1">
    <location>
        <begin position="17"/>
        <end position="38"/>
    </location>
</feature>
<protein>
    <submittedName>
        <fullName evidence="3">Uncharacterized protein</fullName>
    </submittedName>
</protein>
<keyword evidence="1" id="KW-0812">Transmembrane</keyword>
<sequence length="299" mass="33651">MTLFVNYKTRSYEINDLYLMAITFIVTFYVTSVCKKILTNYLSKKSPGDVEIKNPRGGAIPSLTDDNELGMAILTCISDNGIYHVKDKNLRRIVFELAKEKLTNESLIITPNLIRFVGLRLINPNQTTVVTIGNFLTSTDNRVRLILRFSASVIAGIIAGIASSLSYGILLLLICFLESEQCGFSCDTYFDKIPPEPEAINVYTKNRTGNLIITGNDAARQVEIYIPSKAKAQIRTLTDKQKTITKTYHSLPKRAKQVTFEDFRKNDPVLSKFADLPEPDVPQQVCKLRQIAESIDRLE</sequence>
<feature type="transmembrane region" description="Helical" evidence="1">
    <location>
        <begin position="145"/>
        <end position="174"/>
    </location>
</feature>
<proteinExistence type="predicted"/>
<evidence type="ECO:0000313" key="4">
    <source>
        <dbReference type="Proteomes" id="UP000693970"/>
    </source>
</evidence>
<dbReference type="AlphaFoldDB" id="A0A8H2SI93"/>
<geneLocation type="plastid" evidence="3"/>
<keyword evidence="1" id="KW-0472">Membrane</keyword>
<keyword evidence="1" id="KW-1133">Transmembrane helix</keyword>
<accession>A0A8H2SI93</accession>
<organism evidence="3 4">
    <name type="scientific">Nitzschia inconspicua</name>
    <dbReference type="NCBI Taxonomy" id="303405"/>
    <lineage>
        <taxon>Eukaryota</taxon>
        <taxon>Sar</taxon>
        <taxon>Stramenopiles</taxon>
        <taxon>Ochrophyta</taxon>
        <taxon>Bacillariophyta</taxon>
        <taxon>Bacillariophyceae</taxon>
        <taxon>Bacillariophycidae</taxon>
        <taxon>Bacillariales</taxon>
        <taxon>Bacillariaceae</taxon>
        <taxon>Nitzschia</taxon>
    </lineage>
</organism>
<evidence type="ECO:0000313" key="3">
    <source>
        <dbReference type="EMBL" id="QXE46153.1"/>
    </source>
</evidence>
<dbReference type="Proteomes" id="UP000693970">
    <property type="component" value="Plastid Pltd"/>
</dbReference>
<keyword evidence="3" id="KW-0934">Plastid</keyword>
<evidence type="ECO:0000313" key="2">
    <source>
        <dbReference type="EMBL" id="QXE46097.1"/>
    </source>
</evidence>